<dbReference type="SUPFAM" id="SSF52200">
    <property type="entry name" value="Toll/Interleukin receptor TIR domain"/>
    <property type="match status" value="1"/>
</dbReference>
<evidence type="ECO:0000313" key="2">
    <source>
        <dbReference type="EMBL" id="PFG48239.1"/>
    </source>
</evidence>
<dbReference type="InterPro" id="IPR027417">
    <property type="entry name" value="P-loop_NTPase"/>
</dbReference>
<dbReference type="AlphaFoldDB" id="A0A2A9FCT0"/>
<dbReference type="EMBL" id="PDJK01000002">
    <property type="protein sequence ID" value="PFG48239.1"/>
    <property type="molecule type" value="Genomic_DNA"/>
</dbReference>
<dbReference type="RefSeq" id="WP_170069765.1">
    <property type="nucleotide sequence ID" value="NZ_JBIAKZ010000002.1"/>
</dbReference>
<feature type="domain" description="TIR" evidence="1">
    <location>
        <begin position="1"/>
        <end position="129"/>
    </location>
</feature>
<reference evidence="2 3" key="1">
    <citation type="submission" date="2017-10" db="EMBL/GenBank/DDBJ databases">
        <title>Sequencing the genomes of 1000 actinobacteria strains.</title>
        <authorList>
            <person name="Klenk H.-P."/>
        </authorList>
    </citation>
    <scope>NUCLEOTIDE SEQUENCE [LARGE SCALE GENOMIC DNA]</scope>
    <source>
        <strain evidence="2 3">DSM 46092</strain>
    </source>
</reference>
<protein>
    <submittedName>
        <fullName evidence="2">TIR domain-containing protein</fullName>
    </submittedName>
</protein>
<name>A0A2A9FCT0_9PSEU</name>
<dbReference type="SUPFAM" id="SSF52540">
    <property type="entry name" value="P-loop containing nucleoside triphosphate hydrolases"/>
    <property type="match status" value="1"/>
</dbReference>
<comment type="caution">
    <text evidence="2">The sequence shown here is derived from an EMBL/GenBank/DDBJ whole genome shotgun (WGS) entry which is preliminary data.</text>
</comment>
<evidence type="ECO:0000313" key="3">
    <source>
        <dbReference type="Proteomes" id="UP000243542"/>
    </source>
</evidence>
<gene>
    <name evidence="2" type="ORF">ATK36_3316</name>
</gene>
<dbReference type="Gene3D" id="3.40.50.10140">
    <property type="entry name" value="Toll/interleukin-1 receptor homology (TIR) domain"/>
    <property type="match status" value="1"/>
</dbReference>
<keyword evidence="3" id="KW-1185">Reference proteome</keyword>
<sequence>MPDVFISYDRTDAPMVERLGERLVNAGLEVFLDTEAIRPFESISDRVRRSLAASSTLLAYYSRSYGSRRACQEEFTTAWLAGAEHVLVVNPEPGIEHLAPREILDYLLPGHPATEYALTRLVDAVRARLAAVPDVIGLEPEPQRLVSAPTKFTGRWTELWQLHSVLHNGGIAVVHGVHDSGKTTLAHAYVQQFGRAYGRIFVGDAMAAVPGDLVVLDDVNELPGKLPRGVACLLLTRDAHLAEYGIGIELTDLREDELDLDLALREAAEGSVGLAVRLAEQFSGSPESVLDRLYQLESPLLDPLTERIPPAVSRLGEEAWDVARILAAVAPVPLTWKVLAEVLFEAGGPGAAELFTSTNDRIEELLATGVLISDNVGELVLPRAFALALRKAEPRPARAEQLREITLRLLTKRARPRQAVVPVRRRSELDEQERKAAHRILNELTSRTAIQPPPEDHSGLLRAALSSLHELIDRLRLITDQVDQDALRPSTRIRPGLSTVIGHLREGLLRPFLTKWHPALDNYYDLQPPGVGRFDHERNWDRYAELQTDFGKLRSSISEVADELTVLSGNPLR</sequence>
<proteinExistence type="predicted"/>
<dbReference type="InterPro" id="IPR035897">
    <property type="entry name" value="Toll_tir_struct_dom_sf"/>
</dbReference>
<organism evidence="2 3">
    <name type="scientific">Amycolatopsis sulphurea</name>
    <dbReference type="NCBI Taxonomy" id="76022"/>
    <lineage>
        <taxon>Bacteria</taxon>
        <taxon>Bacillati</taxon>
        <taxon>Actinomycetota</taxon>
        <taxon>Actinomycetes</taxon>
        <taxon>Pseudonocardiales</taxon>
        <taxon>Pseudonocardiaceae</taxon>
        <taxon>Amycolatopsis</taxon>
    </lineage>
</organism>
<dbReference type="Proteomes" id="UP000243542">
    <property type="component" value="Unassembled WGS sequence"/>
</dbReference>
<dbReference type="Pfam" id="PF13676">
    <property type="entry name" value="TIR_2"/>
    <property type="match status" value="1"/>
</dbReference>
<dbReference type="InterPro" id="IPR000157">
    <property type="entry name" value="TIR_dom"/>
</dbReference>
<dbReference type="PROSITE" id="PS50104">
    <property type="entry name" value="TIR"/>
    <property type="match status" value="1"/>
</dbReference>
<evidence type="ECO:0000259" key="1">
    <source>
        <dbReference type="PROSITE" id="PS50104"/>
    </source>
</evidence>
<accession>A0A2A9FCT0</accession>
<dbReference type="GO" id="GO:0007165">
    <property type="term" value="P:signal transduction"/>
    <property type="evidence" value="ECO:0007669"/>
    <property type="project" value="InterPro"/>
</dbReference>